<protein>
    <submittedName>
        <fullName evidence="17">SAFB-like transcription modulator</fullName>
    </submittedName>
</protein>
<dbReference type="Gene3D" id="1.10.720.30">
    <property type="entry name" value="SAP domain"/>
    <property type="match status" value="1"/>
</dbReference>
<dbReference type="GO" id="GO:0006357">
    <property type="term" value="P:regulation of transcription by RNA polymerase II"/>
    <property type="evidence" value="ECO:0007669"/>
    <property type="project" value="TreeGrafter"/>
</dbReference>
<keyword evidence="9" id="KW-0805">Transcription regulation</keyword>
<feature type="compositionally biased region" description="Basic and acidic residues" evidence="14">
    <location>
        <begin position="272"/>
        <end position="283"/>
    </location>
</feature>
<dbReference type="PROSITE" id="PS50102">
    <property type="entry name" value="RRM"/>
    <property type="match status" value="1"/>
</dbReference>
<feature type="region of interest" description="Disordered" evidence="14">
    <location>
        <begin position="58"/>
        <end position="299"/>
    </location>
</feature>
<keyword evidence="3" id="KW-0678">Repressor</keyword>
<keyword evidence="2" id="KW-0488">Methylation</keyword>
<evidence type="ECO:0000256" key="3">
    <source>
        <dbReference type="ARBA" id="ARBA00022491"/>
    </source>
</evidence>
<dbReference type="Pfam" id="PF02037">
    <property type="entry name" value="SAP"/>
    <property type="match status" value="1"/>
</dbReference>
<keyword evidence="8" id="KW-0007">Acetylation</keyword>
<evidence type="ECO:0000259" key="15">
    <source>
        <dbReference type="PROSITE" id="PS50102"/>
    </source>
</evidence>
<name>A0A067R680_ZOONE</name>
<feature type="compositionally biased region" description="Low complexity" evidence="14">
    <location>
        <begin position="788"/>
        <end position="811"/>
    </location>
</feature>
<dbReference type="PANTHER" id="PTHR15683:SF8">
    <property type="entry name" value="SCAFFOLD ATTACHMENT FACTOR B, ISOFORM B"/>
    <property type="match status" value="1"/>
</dbReference>
<evidence type="ECO:0000256" key="10">
    <source>
        <dbReference type="ARBA" id="ARBA00023125"/>
    </source>
</evidence>
<keyword evidence="11" id="KW-0804">Transcription</keyword>
<dbReference type="InParanoid" id="A0A067R680"/>
<dbReference type="SUPFAM" id="SSF68906">
    <property type="entry name" value="SAP domain"/>
    <property type="match status" value="1"/>
</dbReference>
<feature type="compositionally biased region" description="Basic residues" evidence="14">
    <location>
        <begin position="484"/>
        <end position="500"/>
    </location>
</feature>
<dbReference type="InterPro" id="IPR035979">
    <property type="entry name" value="RBD_domain_sf"/>
</dbReference>
<evidence type="ECO:0000256" key="8">
    <source>
        <dbReference type="ARBA" id="ARBA00022990"/>
    </source>
</evidence>
<evidence type="ECO:0000256" key="12">
    <source>
        <dbReference type="ARBA" id="ARBA00023242"/>
    </source>
</evidence>
<evidence type="ECO:0000256" key="5">
    <source>
        <dbReference type="ARBA" id="ARBA00022553"/>
    </source>
</evidence>
<dbReference type="InterPro" id="IPR003034">
    <property type="entry name" value="SAP_dom"/>
</dbReference>
<feature type="compositionally biased region" description="Basic and acidic residues" evidence="14">
    <location>
        <begin position="226"/>
        <end position="258"/>
    </location>
</feature>
<gene>
    <name evidence="17" type="ORF">L798_07337</name>
</gene>
<evidence type="ECO:0000256" key="7">
    <source>
        <dbReference type="ARBA" id="ARBA00022884"/>
    </source>
</evidence>
<feature type="compositionally biased region" description="Gly residues" evidence="14">
    <location>
        <begin position="771"/>
        <end position="787"/>
    </location>
</feature>
<dbReference type="STRING" id="136037.A0A067R680"/>
<organism evidence="17 18">
    <name type="scientific">Zootermopsis nevadensis</name>
    <name type="common">Dampwood termite</name>
    <dbReference type="NCBI Taxonomy" id="136037"/>
    <lineage>
        <taxon>Eukaryota</taxon>
        <taxon>Metazoa</taxon>
        <taxon>Ecdysozoa</taxon>
        <taxon>Arthropoda</taxon>
        <taxon>Hexapoda</taxon>
        <taxon>Insecta</taxon>
        <taxon>Pterygota</taxon>
        <taxon>Neoptera</taxon>
        <taxon>Polyneoptera</taxon>
        <taxon>Dictyoptera</taxon>
        <taxon>Blattodea</taxon>
        <taxon>Blattoidea</taxon>
        <taxon>Termitoidae</taxon>
        <taxon>Termopsidae</taxon>
        <taxon>Zootermopsis</taxon>
    </lineage>
</organism>
<evidence type="ECO:0000256" key="11">
    <source>
        <dbReference type="ARBA" id="ARBA00023163"/>
    </source>
</evidence>
<proteinExistence type="predicted"/>
<dbReference type="InterPro" id="IPR012677">
    <property type="entry name" value="Nucleotide-bd_a/b_plait_sf"/>
</dbReference>
<dbReference type="EMBL" id="KK852669">
    <property type="protein sequence ID" value="KDR18889.1"/>
    <property type="molecule type" value="Genomic_DNA"/>
</dbReference>
<feature type="compositionally biased region" description="Acidic residues" evidence="14">
    <location>
        <begin position="187"/>
        <end position="201"/>
    </location>
</feature>
<evidence type="ECO:0000256" key="13">
    <source>
        <dbReference type="PROSITE-ProRule" id="PRU00176"/>
    </source>
</evidence>
<evidence type="ECO:0000313" key="17">
    <source>
        <dbReference type="EMBL" id="KDR18889.1"/>
    </source>
</evidence>
<dbReference type="PANTHER" id="PTHR15683">
    <property type="entry name" value="SCAFFOLD ATTACHMENT FACTOR B-RELATED"/>
    <property type="match status" value="1"/>
</dbReference>
<dbReference type="InterPro" id="IPR000504">
    <property type="entry name" value="RRM_dom"/>
</dbReference>
<keyword evidence="12" id="KW-0539">Nucleus</keyword>
<feature type="compositionally biased region" description="Basic and acidic residues" evidence="14">
    <location>
        <begin position="365"/>
        <end position="374"/>
    </location>
</feature>
<comment type="subcellular location">
    <subcellularLocation>
        <location evidence="1">Nucleus</location>
    </subcellularLocation>
</comment>
<dbReference type="GO" id="GO:0043565">
    <property type="term" value="F:sequence-specific DNA binding"/>
    <property type="evidence" value="ECO:0007669"/>
    <property type="project" value="TreeGrafter"/>
</dbReference>
<dbReference type="GO" id="GO:0005634">
    <property type="term" value="C:nucleus"/>
    <property type="evidence" value="ECO:0007669"/>
    <property type="project" value="UniProtKB-SubCell"/>
</dbReference>
<dbReference type="InterPro" id="IPR051738">
    <property type="entry name" value="SAF_Modulators"/>
</dbReference>
<accession>A0A067R680</accession>
<dbReference type="InterPro" id="IPR034781">
    <property type="entry name" value="SAFB1_2_RBD"/>
</dbReference>
<dbReference type="SMART" id="SM00360">
    <property type="entry name" value="RRM"/>
    <property type="match status" value="1"/>
</dbReference>
<dbReference type="SMART" id="SM00513">
    <property type="entry name" value="SAP"/>
    <property type="match status" value="1"/>
</dbReference>
<evidence type="ECO:0000259" key="16">
    <source>
        <dbReference type="PROSITE" id="PS50800"/>
    </source>
</evidence>
<feature type="compositionally biased region" description="Basic and acidic residues" evidence="14">
    <location>
        <begin position="454"/>
        <end position="483"/>
    </location>
</feature>
<feature type="compositionally biased region" description="Basic and acidic residues" evidence="14">
    <location>
        <begin position="414"/>
        <end position="439"/>
    </location>
</feature>
<feature type="compositionally biased region" description="Acidic residues" evidence="14">
    <location>
        <begin position="103"/>
        <end position="113"/>
    </location>
</feature>
<feature type="compositionally biased region" description="Polar residues" evidence="14">
    <location>
        <begin position="288"/>
        <end position="299"/>
    </location>
</feature>
<dbReference type="Gene3D" id="3.30.70.330">
    <property type="match status" value="1"/>
</dbReference>
<dbReference type="AlphaFoldDB" id="A0A067R680"/>
<evidence type="ECO:0000256" key="4">
    <source>
        <dbReference type="ARBA" id="ARBA00022499"/>
    </source>
</evidence>
<feature type="domain" description="RRM" evidence="15">
    <location>
        <begin position="296"/>
        <end position="374"/>
    </location>
</feature>
<dbReference type="PROSITE" id="PS50800">
    <property type="entry name" value="SAP"/>
    <property type="match status" value="1"/>
</dbReference>
<evidence type="ECO:0000256" key="6">
    <source>
        <dbReference type="ARBA" id="ARBA00022843"/>
    </source>
</evidence>
<dbReference type="GO" id="GO:0003723">
    <property type="term" value="F:RNA binding"/>
    <property type="evidence" value="ECO:0007669"/>
    <property type="project" value="UniProtKB-UniRule"/>
</dbReference>
<keyword evidence="7 13" id="KW-0694">RNA-binding</keyword>
<sequence>MYSKRVLKSKMASDSERRKLVDLRVVDLRAELERRNLDKTGVKAVLIERLQKALRGEGHDSEEYFFESSEKKISKRSSITKRSEQDAESETQSIAEENHNADVDEEHDADMDEDVKKEEADNEDGVPAQVTDNKTVVSMPEPVTDGVEVKVKDEARSQAEEVGIDVDKNVPEANGVDNEDSINLTIGEDEEKLLAEEEDSSSQEKETKDEDSAVAGLTQQEAGGDASKKDSLGQEENKRTSEEESLSKSQEEHSDDKSGGGSKSSVAAADSKATKDEKVEKKSKLSVGGTTSGSSRNLWVSGLSSSTRATDLKQVFSKYGKVIGAKVVTNARTPGARCYGYVTMATSDDASKCIQHLHRTELHGRMISVERAKGDATGPPRKNESKVSGSSVKRAEEKKRHERRLSASVSAKQEASDKEEKRDREADLEVLEVKDEAAKDGTPSKMDGDQAVSGEDKDMPGKMTDGLRKEGGKHQSREVSRERRDRHRSAGSSHYSHHSRSPNSQRCGSRHLMSPSRKLGVLTFAQIREERERQRQREHERELREEDRRRRNEVLRQREIEKMHREEAMRLEREKEKLRIERERIERERNELMRMERERQRLERERLEREREELKRQQMRFEESRRTTKRPSSDRRDSYPDERKRVATERRYDGPGRFDEGARFERGPSFRVRDERRSDSDHRSKVDVRHSRDRYPDSSKGESRYTDRSGDTWHTGGGPPPAKPFSSMGSGGVPPRDSWGPSSDRKGDSSQNWGRPIDAGTSERWVTSSGGPMGVVGRGGPSMGGPGSVYSSPQNVTSNMSGMNMGMSSSGGPYGGDRFDAYKQSMGPIRKY</sequence>
<keyword evidence="4" id="KW-1017">Isopeptide bond</keyword>
<feature type="compositionally biased region" description="Basic and acidic residues" evidence="14">
    <location>
        <begin position="527"/>
        <end position="711"/>
    </location>
</feature>
<keyword evidence="10" id="KW-0238">DNA-binding</keyword>
<evidence type="ECO:0000256" key="9">
    <source>
        <dbReference type="ARBA" id="ARBA00023015"/>
    </source>
</evidence>
<evidence type="ECO:0000256" key="2">
    <source>
        <dbReference type="ARBA" id="ARBA00022481"/>
    </source>
</evidence>
<dbReference type="Proteomes" id="UP000027135">
    <property type="component" value="Unassembled WGS sequence"/>
</dbReference>
<keyword evidence="6" id="KW-0832">Ubl conjugation</keyword>
<feature type="region of interest" description="Disordered" evidence="14">
    <location>
        <begin position="365"/>
        <end position="813"/>
    </location>
</feature>
<keyword evidence="5" id="KW-0597">Phosphoprotein</keyword>
<reference evidence="17 18" key="1">
    <citation type="journal article" date="2014" name="Nat. Commun.">
        <title>Molecular traces of alternative social organization in a termite genome.</title>
        <authorList>
            <person name="Terrapon N."/>
            <person name="Li C."/>
            <person name="Robertson H.M."/>
            <person name="Ji L."/>
            <person name="Meng X."/>
            <person name="Booth W."/>
            <person name="Chen Z."/>
            <person name="Childers C.P."/>
            <person name="Glastad K.M."/>
            <person name="Gokhale K."/>
            <person name="Gowin J."/>
            <person name="Gronenberg W."/>
            <person name="Hermansen R.A."/>
            <person name="Hu H."/>
            <person name="Hunt B.G."/>
            <person name="Huylmans A.K."/>
            <person name="Khalil S.M."/>
            <person name="Mitchell R.D."/>
            <person name="Munoz-Torres M.C."/>
            <person name="Mustard J.A."/>
            <person name="Pan H."/>
            <person name="Reese J.T."/>
            <person name="Scharf M.E."/>
            <person name="Sun F."/>
            <person name="Vogel H."/>
            <person name="Xiao J."/>
            <person name="Yang W."/>
            <person name="Yang Z."/>
            <person name="Yang Z."/>
            <person name="Zhou J."/>
            <person name="Zhu J."/>
            <person name="Brent C.S."/>
            <person name="Elsik C.G."/>
            <person name="Goodisman M.A."/>
            <person name="Liberles D.A."/>
            <person name="Roe R.M."/>
            <person name="Vargo E.L."/>
            <person name="Vilcinskas A."/>
            <person name="Wang J."/>
            <person name="Bornberg-Bauer E."/>
            <person name="Korb J."/>
            <person name="Zhang G."/>
            <person name="Liebig J."/>
        </authorList>
    </citation>
    <scope>NUCLEOTIDE SEQUENCE [LARGE SCALE GENOMIC DNA]</scope>
    <source>
        <tissue evidence="17">Whole organism</tissue>
    </source>
</reference>
<evidence type="ECO:0000313" key="18">
    <source>
        <dbReference type="Proteomes" id="UP000027135"/>
    </source>
</evidence>
<feature type="compositionally biased region" description="Basic and acidic residues" evidence="14">
    <location>
        <begin position="202"/>
        <end position="211"/>
    </location>
</feature>
<dbReference type="InterPro" id="IPR036361">
    <property type="entry name" value="SAP_dom_sf"/>
</dbReference>
<feature type="domain" description="SAP" evidence="16">
    <location>
        <begin position="20"/>
        <end position="54"/>
    </location>
</feature>
<dbReference type="OMA" id="NRYMGGG"/>
<dbReference type="Pfam" id="PF00076">
    <property type="entry name" value="RRM_1"/>
    <property type="match status" value="1"/>
</dbReference>
<feature type="compositionally biased region" description="Basic and acidic residues" evidence="14">
    <location>
        <begin position="147"/>
        <end position="170"/>
    </location>
</feature>
<dbReference type="GO" id="GO:0050684">
    <property type="term" value="P:regulation of mRNA processing"/>
    <property type="evidence" value="ECO:0007669"/>
    <property type="project" value="TreeGrafter"/>
</dbReference>
<dbReference type="SUPFAM" id="SSF54928">
    <property type="entry name" value="RNA-binding domain, RBD"/>
    <property type="match status" value="1"/>
</dbReference>
<dbReference type="eggNOG" id="KOG4661">
    <property type="taxonomic scope" value="Eukaryota"/>
</dbReference>
<feature type="compositionally biased region" description="Basic and acidic residues" evidence="14">
    <location>
        <begin position="58"/>
        <end position="72"/>
    </location>
</feature>
<keyword evidence="18" id="KW-1185">Reference proteome</keyword>
<dbReference type="CDD" id="cd12679">
    <property type="entry name" value="RRM_SAFB1_SAFB2"/>
    <property type="match status" value="1"/>
</dbReference>
<evidence type="ECO:0000256" key="1">
    <source>
        <dbReference type="ARBA" id="ARBA00004123"/>
    </source>
</evidence>
<evidence type="ECO:0000256" key="14">
    <source>
        <dbReference type="SAM" id="MobiDB-lite"/>
    </source>
</evidence>